<gene>
    <name evidence="2" type="ORF">BWK73_12700</name>
</gene>
<evidence type="ECO:0000313" key="2">
    <source>
        <dbReference type="EMBL" id="OQX13242.1"/>
    </source>
</evidence>
<dbReference type="InterPro" id="IPR002716">
    <property type="entry name" value="PIN_dom"/>
</dbReference>
<comment type="caution">
    <text evidence="2">The sequence shown here is derived from an EMBL/GenBank/DDBJ whole genome shotgun (WGS) entry which is preliminary data.</text>
</comment>
<evidence type="ECO:0000313" key="3">
    <source>
        <dbReference type="Proteomes" id="UP000192491"/>
    </source>
</evidence>
<dbReference type="EMBL" id="MTEJ01000050">
    <property type="protein sequence ID" value="OQX13242.1"/>
    <property type="molecule type" value="Genomic_DNA"/>
</dbReference>
<dbReference type="Proteomes" id="UP000192491">
    <property type="component" value="Unassembled WGS sequence"/>
</dbReference>
<protein>
    <recommendedName>
        <fullName evidence="1">PIN domain-containing protein</fullName>
    </recommendedName>
</protein>
<dbReference type="AlphaFoldDB" id="A0A1Y1QT58"/>
<dbReference type="CDD" id="cd18692">
    <property type="entry name" value="PIN_VapC-like"/>
    <property type="match status" value="1"/>
</dbReference>
<dbReference type="Gene3D" id="3.40.50.1010">
    <property type="entry name" value="5'-nuclease"/>
    <property type="match status" value="1"/>
</dbReference>
<feature type="domain" description="PIN" evidence="1">
    <location>
        <begin position="8"/>
        <end position="125"/>
    </location>
</feature>
<dbReference type="SUPFAM" id="SSF88723">
    <property type="entry name" value="PIN domain-like"/>
    <property type="match status" value="1"/>
</dbReference>
<dbReference type="Pfam" id="PF01850">
    <property type="entry name" value="PIN"/>
    <property type="match status" value="1"/>
</dbReference>
<dbReference type="InterPro" id="IPR029060">
    <property type="entry name" value="PIN-like_dom_sf"/>
</dbReference>
<reference evidence="2 3" key="1">
    <citation type="submission" date="2017-01" db="EMBL/GenBank/DDBJ databases">
        <title>Novel large sulfur bacteria in the metagenomes of groundwater-fed chemosynthetic microbial mats in the Lake Huron basin.</title>
        <authorList>
            <person name="Sharrar A.M."/>
            <person name="Flood B.E."/>
            <person name="Bailey J.V."/>
            <person name="Jones D.S."/>
            <person name="Biddanda B."/>
            <person name="Ruberg S.A."/>
            <person name="Marcus D.N."/>
            <person name="Dick G.J."/>
        </authorList>
    </citation>
    <scope>NUCLEOTIDE SEQUENCE [LARGE SCALE GENOMIC DNA]</scope>
    <source>
        <strain evidence="2">A8</strain>
    </source>
</reference>
<organism evidence="2 3">
    <name type="scientific">Thiothrix lacustris</name>
    <dbReference type="NCBI Taxonomy" id="525917"/>
    <lineage>
        <taxon>Bacteria</taxon>
        <taxon>Pseudomonadati</taxon>
        <taxon>Pseudomonadota</taxon>
        <taxon>Gammaproteobacteria</taxon>
        <taxon>Thiotrichales</taxon>
        <taxon>Thiotrichaceae</taxon>
        <taxon>Thiothrix</taxon>
    </lineage>
</organism>
<sequence length="144" mass="16062">MNCMSGKYFADTNVLVYAFDSSEPDKQLIAQQILEEQGGDGALVLSTQVLQEFFVTVTRKLAKPLSIDDAYTLVQQFGVYPMVSATPELILRAISRNRDDAFSFWDSLIVEAALQADCRVLFSEDMQDGRQIGQLVIRNPFTVG</sequence>
<name>A0A1Y1QT58_9GAMM</name>
<evidence type="ECO:0000259" key="1">
    <source>
        <dbReference type="Pfam" id="PF01850"/>
    </source>
</evidence>
<accession>A0A1Y1QT58</accession>
<proteinExistence type="predicted"/>